<dbReference type="RefSeq" id="XP_029220260.1">
    <property type="nucleotide sequence ID" value="XM_029362894.1"/>
</dbReference>
<dbReference type="GeneID" id="40309373"/>
<dbReference type="AlphaFoldDB" id="A0A2A9MJ22"/>
<dbReference type="EMBL" id="NWUJ01000003">
    <property type="protein sequence ID" value="PFH36251.1"/>
    <property type="molecule type" value="Genomic_DNA"/>
</dbReference>
<feature type="compositionally biased region" description="Acidic residues" evidence="1">
    <location>
        <begin position="57"/>
        <end position="66"/>
    </location>
</feature>
<evidence type="ECO:0000313" key="3">
    <source>
        <dbReference type="Proteomes" id="UP000224006"/>
    </source>
</evidence>
<proteinExistence type="predicted"/>
<keyword evidence="3" id="KW-1185">Reference proteome</keyword>
<evidence type="ECO:0000313" key="2">
    <source>
        <dbReference type="EMBL" id="PFH36251.1"/>
    </source>
</evidence>
<dbReference type="KEGG" id="bbes:BESB_044430"/>
<sequence length="122" mass="13984">MHSTAKEEMKACAALMLGLALQFLRIIPDDGKWRVSLSRAAESLEESKIPSTSQDFHDDEDADGEPDSAHLQNDAVWRKQHRIRGRNYGSYISGFNAFPYGYSYYGHPYGTNYGRVWGFRRF</sequence>
<protein>
    <submittedName>
        <fullName evidence="2">Uncharacterized protein</fullName>
    </submittedName>
</protein>
<dbReference type="Proteomes" id="UP000224006">
    <property type="component" value="Chromosome III"/>
</dbReference>
<name>A0A2A9MJ22_BESBE</name>
<reference evidence="2 3" key="1">
    <citation type="submission" date="2017-09" db="EMBL/GenBank/DDBJ databases">
        <title>Genome sequencing of Besnoitia besnoiti strain Bb-Ger1.</title>
        <authorList>
            <person name="Schares G."/>
            <person name="Venepally P."/>
            <person name="Lorenzi H.A."/>
        </authorList>
    </citation>
    <scope>NUCLEOTIDE SEQUENCE [LARGE SCALE GENOMIC DNA]</scope>
    <source>
        <strain evidence="2 3">Bb-Ger1</strain>
    </source>
</reference>
<evidence type="ECO:0000256" key="1">
    <source>
        <dbReference type="SAM" id="MobiDB-lite"/>
    </source>
</evidence>
<organism evidence="2 3">
    <name type="scientific">Besnoitia besnoiti</name>
    <name type="common">Apicomplexan protozoan</name>
    <dbReference type="NCBI Taxonomy" id="94643"/>
    <lineage>
        <taxon>Eukaryota</taxon>
        <taxon>Sar</taxon>
        <taxon>Alveolata</taxon>
        <taxon>Apicomplexa</taxon>
        <taxon>Conoidasida</taxon>
        <taxon>Coccidia</taxon>
        <taxon>Eucoccidiorida</taxon>
        <taxon>Eimeriorina</taxon>
        <taxon>Sarcocystidae</taxon>
        <taxon>Besnoitia</taxon>
    </lineage>
</organism>
<accession>A0A2A9MJ22</accession>
<comment type="caution">
    <text evidence="2">The sequence shown here is derived from an EMBL/GenBank/DDBJ whole genome shotgun (WGS) entry which is preliminary data.</text>
</comment>
<gene>
    <name evidence="2" type="ORF">BESB_044430</name>
</gene>
<dbReference type="VEuPathDB" id="ToxoDB:BESB_044430"/>
<feature type="region of interest" description="Disordered" evidence="1">
    <location>
        <begin position="43"/>
        <end position="71"/>
    </location>
</feature>